<comment type="caution">
    <text evidence="4">The sequence shown here is derived from an EMBL/GenBank/DDBJ whole genome shotgun (WGS) entry which is preliminary data.</text>
</comment>
<dbReference type="InterPro" id="IPR002491">
    <property type="entry name" value="ABC_transptr_periplasmic_BD"/>
</dbReference>
<accession>A0A9D2PWI7</accession>
<organism evidence="4 5">
    <name type="scientific">Candidatus Enterocloster excrementigallinarum</name>
    <dbReference type="NCBI Taxonomy" id="2838558"/>
    <lineage>
        <taxon>Bacteria</taxon>
        <taxon>Bacillati</taxon>
        <taxon>Bacillota</taxon>
        <taxon>Clostridia</taxon>
        <taxon>Lachnospirales</taxon>
        <taxon>Lachnospiraceae</taxon>
        <taxon>Enterocloster</taxon>
    </lineage>
</organism>
<dbReference type="Proteomes" id="UP000823863">
    <property type="component" value="Unassembled WGS sequence"/>
</dbReference>
<dbReference type="SUPFAM" id="SSF53807">
    <property type="entry name" value="Helical backbone' metal receptor"/>
    <property type="match status" value="1"/>
</dbReference>
<comment type="similarity">
    <text evidence="1">Belongs to the bacterial solute-binding protein 8 family.</text>
</comment>
<evidence type="ECO:0000313" key="4">
    <source>
        <dbReference type="EMBL" id="HJC67310.1"/>
    </source>
</evidence>
<dbReference type="InterPro" id="IPR050902">
    <property type="entry name" value="ABC_Transporter_SBP"/>
</dbReference>
<reference evidence="4" key="1">
    <citation type="journal article" date="2021" name="PeerJ">
        <title>Extensive microbial diversity within the chicken gut microbiome revealed by metagenomics and culture.</title>
        <authorList>
            <person name="Gilroy R."/>
            <person name="Ravi A."/>
            <person name="Getino M."/>
            <person name="Pursley I."/>
            <person name="Horton D.L."/>
            <person name="Alikhan N.F."/>
            <person name="Baker D."/>
            <person name="Gharbi K."/>
            <person name="Hall N."/>
            <person name="Watson M."/>
            <person name="Adriaenssens E.M."/>
            <person name="Foster-Nyarko E."/>
            <person name="Jarju S."/>
            <person name="Secka A."/>
            <person name="Antonio M."/>
            <person name="Oren A."/>
            <person name="Chaudhuri R.R."/>
            <person name="La Ragione R."/>
            <person name="Hildebrand F."/>
            <person name="Pallen M.J."/>
        </authorList>
    </citation>
    <scope>NUCLEOTIDE SEQUENCE</scope>
    <source>
        <strain evidence="4">CHK198-12963</strain>
    </source>
</reference>
<dbReference type="PROSITE" id="PS50983">
    <property type="entry name" value="FE_B12_PBP"/>
    <property type="match status" value="1"/>
</dbReference>
<evidence type="ECO:0000256" key="2">
    <source>
        <dbReference type="SAM" id="MobiDB-lite"/>
    </source>
</evidence>
<evidence type="ECO:0000259" key="3">
    <source>
        <dbReference type="PROSITE" id="PS50983"/>
    </source>
</evidence>
<evidence type="ECO:0000256" key="1">
    <source>
        <dbReference type="ARBA" id="ARBA00008814"/>
    </source>
</evidence>
<dbReference type="PANTHER" id="PTHR30535">
    <property type="entry name" value="VITAMIN B12-BINDING PROTEIN"/>
    <property type="match status" value="1"/>
</dbReference>
<gene>
    <name evidence="4" type="ORF">H9931_11450</name>
</gene>
<dbReference type="AlphaFoldDB" id="A0A9D2PWI7"/>
<dbReference type="EMBL" id="DWWB01000063">
    <property type="protein sequence ID" value="HJC67310.1"/>
    <property type="molecule type" value="Genomic_DNA"/>
</dbReference>
<sequence length="382" mass="43145">MSEPHEIQYSLRFDSGSIRPVKEEGEENTGGNGQRISWSQMRPSASMSLSYASQFTVDLYEGGFRLISIGDGSRYLVVPQGQEVPEGLDEEIQVLRQPLDRIYLVATSAMDLFRSLDSLDQIRLSGTRTEGWHIVEARQAMEEGRILYAGKYNAPDYELIYGEGCDLAVESTMIYHSPEVKERLEELEIPVLVERSSYESHPLGRMEWLKLYGVLLGKEELAQEIFDKNMERLEDVLSQPATGKTVAFFYINSNGSVNVRKSGDYVAEMIRMAGGTYVFQNLAEENALSTMNMQMEDFYLGAKDADVLIYNSTIDGQLETVDELLAKSGLLADFKAVREGNVWCTRENLFQSAMGLGDMILDIHAVLTDHQPRNLTYLYRLN</sequence>
<evidence type="ECO:0000313" key="5">
    <source>
        <dbReference type="Proteomes" id="UP000823863"/>
    </source>
</evidence>
<feature type="region of interest" description="Disordered" evidence="2">
    <location>
        <begin position="18"/>
        <end position="38"/>
    </location>
</feature>
<dbReference type="Pfam" id="PF01497">
    <property type="entry name" value="Peripla_BP_2"/>
    <property type="match status" value="1"/>
</dbReference>
<feature type="domain" description="Fe/B12 periplasmic-binding" evidence="3">
    <location>
        <begin position="101"/>
        <end position="374"/>
    </location>
</feature>
<proteinExistence type="inferred from homology"/>
<dbReference type="PANTHER" id="PTHR30535:SF34">
    <property type="entry name" value="MOLYBDATE-BINDING PROTEIN MOLA"/>
    <property type="match status" value="1"/>
</dbReference>
<name>A0A9D2PWI7_9FIRM</name>
<dbReference type="Gene3D" id="3.40.50.1980">
    <property type="entry name" value="Nitrogenase molybdenum iron protein domain"/>
    <property type="match status" value="2"/>
</dbReference>
<reference evidence="4" key="2">
    <citation type="submission" date="2021-04" db="EMBL/GenBank/DDBJ databases">
        <authorList>
            <person name="Gilroy R."/>
        </authorList>
    </citation>
    <scope>NUCLEOTIDE SEQUENCE</scope>
    <source>
        <strain evidence="4">CHK198-12963</strain>
    </source>
</reference>
<protein>
    <submittedName>
        <fullName evidence="4">ABC transporter substrate-binding protein</fullName>
    </submittedName>
</protein>